<dbReference type="GO" id="GO:0008270">
    <property type="term" value="F:zinc ion binding"/>
    <property type="evidence" value="ECO:0007669"/>
    <property type="project" value="TreeGrafter"/>
</dbReference>
<dbReference type="Proteomes" id="UP000507470">
    <property type="component" value="Unassembled WGS sequence"/>
</dbReference>
<dbReference type="Pfam" id="PF00271">
    <property type="entry name" value="Helicase_C"/>
    <property type="match status" value="1"/>
</dbReference>
<keyword evidence="5" id="KW-1185">Reference proteome</keyword>
<evidence type="ECO:0000259" key="3">
    <source>
        <dbReference type="PROSITE" id="PS51194"/>
    </source>
</evidence>
<feature type="region of interest" description="Disordered" evidence="1">
    <location>
        <begin position="1"/>
        <end position="20"/>
    </location>
</feature>
<dbReference type="Pfam" id="PF18119">
    <property type="entry name" value="RIG-I_C"/>
    <property type="match status" value="1"/>
</dbReference>
<evidence type="ECO:0000256" key="2">
    <source>
        <dbReference type="SAM" id="Phobius"/>
    </source>
</evidence>
<dbReference type="AlphaFoldDB" id="A0A6J8CD36"/>
<dbReference type="SMART" id="SM00490">
    <property type="entry name" value="HELICc"/>
    <property type="match status" value="1"/>
</dbReference>
<dbReference type="GO" id="GO:0003725">
    <property type="term" value="F:double-stranded RNA binding"/>
    <property type="evidence" value="ECO:0007669"/>
    <property type="project" value="TreeGrafter"/>
</dbReference>
<dbReference type="SUPFAM" id="SSF52540">
    <property type="entry name" value="P-loop containing nucleoside triphosphate hydrolases"/>
    <property type="match status" value="1"/>
</dbReference>
<feature type="domain" description="Helicase C-terminal" evidence="3">
    <location>
        <begin position="384"/>
        <end position="549"/>
    </location>
</feature>
<dbReference type="InterPro" id="IPR027417">
    <property type="entry name" value="P-loop_NTPase"/>
</dbReference>
<keyword evidence="2" id="KW-1133">Transmembrane helix</keyword>
<dbReference type="Gene3D" id="3.40.50.300">
    <property type="entry name" value="P-loop containing nucleotide triphosphate hydrolases"/>
    <property type="match status" value="1"/>
</dbReference>
<dbReference type="EMBL" id="CACVKT020005265">
    <property type="protein sequence ID" value="CAC5394235.1"/>
    <property type="molecule type" value="Genomic_DNA"/>
</dbReference>
<dbReference type="PANTHER" id="PTHR14074">
    <property type="entry name" value="HELICASE WITH DEATH DOMAIN-RELATED"/>
    <property type="match status" value="1"/>
</dbReference>
<evidence type="ECO:0000256" key="1">
    <source>
        <dbReference type="SAM" id="MobiDB-lite"/>
    </source>
</evidence>
<dbReference type="PANTHER" id="PTHR14074:SF16">
    <property type="entry name" value="ANTIVIRAL INNATE IMMUNE RESPONSE RECEPTOR RIG-I"/>
    <property type="match status" value="1"/>
</dbReference>
<gene>
    <name evidence="4" type="ORF">MCOR_29005</name>
</gene>
<evidence type="ECO:0000313" key="5">
    <source>
        <dbReference type="Proteomes" id="UP000507470"/>
    </source>
</evidence>
<proteinExistence type="predicted"/>
<organism evidence="4 5">
    <name type="scientific">Mytilus coruscus</name>
    <name type="common">Sea mussel</name>
    <dbReference type="NCBI Taxonomy" id="42192"/>
    <lineage>
        <taxon>Eukaryota</taxon>
        <taxon>Metazoa</taxon>
        <taxon>Spiralia</taxon>
        <taxon>Lophotrochozoa</taxon>
        <taxon>Mollusca</taxon>
        <taxon>Bivalvia</taxon>
        <taxon>Autobranchia</taxon>
        <taxon>Pteriomorphia</taxon>
        <taxon>Mytilida</taxon>
        <taxon>Mytiloidea</taxon>
        <taxon>Mytilidae</taxon>
        <taxon>Mytilinae</taxon>
        <taxon>Mytilus</taxon>
    </lineage>
</organism>
<feature type="transmembrane region" description="Helical" evidence="2">
    <location>
        <begin position="144"/>
        <end position="165"/>
    </location>
</feature>
<dbReference type="InterPro" id="IPR051363">
    <property type="entry name" value="RLR_Helicase"/>
</dbReference>
<keyword evidence="2" id="KW-0812">Transmembrane</keyword>
<dbReference type="InterPro" id="IPR001650">
    <property type="entry name" value="Helicase_C-like"/>
</dbReference>
<evidence type="ECO:0000313" key="4">
    <source>
        <dbReference type="EMBL" id="CAC5394235.1"/>
    </source>
</evidence>
<keyword evidence="2" id="KW-0472">Membrane</keyword>
<sequence length="619" mass="70765">MTSGNIFDSKTTVSSGHQCYSTSERPIRSCKERMTFVCNTTSHNGANSTWYESTQTCFAHATTLIQHNQNLKGGLPPGIWLQYFRDMQLIQKSDEIISSISTLKGNTYPVTVYENDFDKTSSSMISYTQTDSSVEHQNLTEIHIINFFLLGGLLLVLVAVLWKVFPKARVRCYEHATKLASNHRTTEQPDLIVDQLDGSETLRVHYSVINDLIGDGQPNTITVNAASVFTYQQECYQITERFLITREKDTDKFQCLAIFYDIESPLKFQYEAGETITLNSQTGELTELCGICTEGFVYEAVVKIRSTERLHDPVEGILLKAIKNVESVFTNRKVTSFLMQDSFETKTLLSALESPPFDKRGTRYLQWISETKRKTESVMLKDADVPRLIHICLRHLELYVECLEMNSLLEIENVTELLTDAYGLSSYESQQASTIQEREIIEALKGLHIDEQLEVMGRFREGEHLCIVATSVACEGLDIPQCNLMIRYKFRVDEISSYQMRGRIRDKGGREVILASSEDFERETKNILRQYYMKNAIEQVIDLDLTAHIAIAERGIYASEFQERLLQQRQADSKTIGAFTVNCKFCGKPVTDGQFIRHIKRKIFIVYDKTIDKNKTRTS</sequence>
<dbReference type="GO" id="GO:0002753">
    <property type="term" value="P:cytoplasmic pattern recognition receptor signaling pathway"/>
    <property type="evidence" value="ECO:0007669"/>
    <property type="project" value="TreeGrafter"/>
</dbReference>
<reference evidence="4 5" key="1">
    <citation type="submission" date="2020-06" db="EMBL/GenBank/DDBJ databases">
        <authorList>
            <person name="Li R."/>
            <person name="Bekaert M."/>
        </authorList>
    </citation>
    <scope>NUCLEOTIDE SEQUENCE [LARGE SCALE GENOMIC DNA]</scope>
    <source>
        <strain evidence="5">wild</strain>
    </source>
</reference>
<protein>
    <recommendedName>
        <fullName evidence="3">Helicase C-terminal domain-containing protein</fullName>
    </recommendedName>
</protein>
<dbReference type="GO" id="GO:0140374">
    <property type="term" value="P:antiviral innate immune response"/>
    <property type="evidence" value="ECO:0007669"/>
    <property type="project" value="TreeGrafter"/>
</dbReference>
<dbReference type="GO" id="GO:0003727">
    <property type="term" value="F:single-stranded RNA binding"/>
    <property type="evidence" value="ECO:0007669"/>
    <property type="project" value="TreeGrafter"/>
</dbReference>
<dbReference type="GO" id="GO:0005737">
    <property type="term" value="C:cytoplasm"/>
    <property type="evidence" value="ECO:0007669"/>
    <property type="project" value="TreeGrafter"/>
</dbReference>
<dbReference type="PROSITE" id="PS51194">
    <property type="entry name" value="HELICASE_CTER"/>
    <property type="match status" value="1"/>
</dbReference>
<accession>A0A6J8CD36</accession>
<name>A0A6J8CD36_MYTCO</name>
<dbReference type="InterPro" id="IPR041204">
    <property type="entry name" value="RIG-I-like_C"/>
</dbReference>
<dbReference type="OrthoDB" id="416741at2759"/>